<reference evidence="2 3" key="1">
    <citation type="submission" date="2014-05" db="EMBL/GenBank/DDBJ databases">
        <title>Genome Announcement of Sphingobium lucknowense F2.</title>
        <authorList>
            <person name="Lal R."/>
            <person name="Negi V."/>
            <person name="Lata P."/>
            <person name="Sangwan N."/>
            <person name="Gupta S.K."/>
            <person name="Rao D.L.N."/>
            <person name="Das S."/>
        </authorList>
    </citation>
    <scope>NUCLEOTIDE SEQUENCE [LARGE SCALE GENOMIC DNA]</scope>
    <source>
        <strain evidence="2 3">F2</strain>
    </source>
</reference>
<dbReference type="AlphaFoldDB" id="A0A8E1C261"/>
<dbReference type="InterPro" id="IPR029044">
    <property type="entry name" value="Nucleotide-diphossugar_trans"/>
</dbReference>
<dbReference type="Pfam" id="PF00535">
    <property type="entry name" value="Glycos_transf_2"/>
    <property type="match status" value="1"/>
</dbReference>
<dbReference type="PANTHER" id="PTHR43685:SF2">
    <property type="entry name" value="GLYCOSYLTRANSFERASE 2-LIKE DOMAIN-CONTAINING PROTEIN"/>
    <property type="match status" value="1"/>
</dbReference>
<dbReference type="Proteomes" id="UP000028135">
    <property type="component" value="Unassembled WGS sequence"/>
</dbReference>
<dbReference type="InterPro" id="IPR001173">
    <property type="entry name" value="Glyco_trans_2-like"/>
</dbReference>
<name>A0A8E1C261_9SPHN</name>
<evidence type="ECO:0000313" key="2">
    <source>
        <dbReference type="EMBL" id="KER35829.1"/>
    </source>
</evidence>
<dbReference type="CDD" id="cd00761">
    <property type="entry name" value="Glyco_tranf_GTA_type"/>
    <property type="match status" value="1"/>
</dbReference>
<organism evidence="2 3">
    <name type="scientific">Sphingobium indicum F2</name>
    <dbReference type="NCBI Taxonomy" id="1450518"/>
    <lineage>
        <taxon>Bacteria</taxon>
        <taxon>Pseudomonadati</taxon>
        <taxon>Pseudomonadota</taxon>
        <taxon>Alphaproteobacteria</taxon>
        <taxon>Sphingomonadales</taxon>
        <taxon>Sphingomonadaceae</taxon>
        <taxon>Sphingobium</taxon>
    </lineage>
</organism>
<protein>
    <submittedName>
        <fullName evidence="2">Glycosyl transferase</fullName>
    </submittedName>
</protein>
<feature type="domain" description="Glycosyltransferase 2-like" evidence="1">
    <location>
        <begin position="19"/>
        <end position="121"/>
    </location>
</feature>
<comment type="caution">
    <text evidence="2">The sequence shown here is derived from an EMBL/GenBank/DDBJ whole genome shotgun (WGS) entry which is preliminary data.</text>
</comment>
<keyword evidence="2" id="KW-0808">Transferase</keyword>
<gene>
    <name evidence="2" type="ORF">AL00_13885</name>
</gene>
<dbReference type="Gene3D" id="3.90.550.10">
    <property type="entry name" value="Spore Coat Polysaccharide Biosynthesis Protein SpsA, Chain A"/>
    <property type="match status" value="1"/>
</dbReference>
<evidence type="ECO:0000313" key="3">
    <source>
        <dbReference type="Proteomes" id="UP000028135"/>
    </source>
</evidence>
<evidence type="ECO:0000259" key="1">
    <source>
        <dbReference type="Pfam" id="PF00535"/>
    </source>
</evidence>
<dbReference type="EMBL" id="JANF02000063">
    <property type="protein sequence ID" value="KER35829.1"/>
    <property type="molecule type" value="Genomic_DNA"/>
</dbReference>
<accession>A0A8E1C261</accession>
<proteinExistence type="predicted"/>
<dbReference type="PANTHER" id="PTHR43685">
    <property type="entry name" value="GLYCOSYLTRANSFERASE"/>
    <property type="match status" value="1"/>
</dbReference>
<dbReference type="InterPro" id="IPR050834">
    <property type="entry name" value="Glycosyltransf_2"/>
</dbReference>
<dbReference type="SUPFAM" id="SSF53448">
    <property type="entry name" value="Nucleotide-diphospho-sugar transferases"/>
    <property type="match status" value="1"/>
</dbReference>
<dbReference type="GO" id="GO:0016740">
    <property type="term" value="F:transferase activity"/>
    <property type="evidence" value="ECO:0007669"/>
    <property type="project" value="UniProtKB-KW"/>
</dbReference>
<sequence>MRPDASMPRRRTTMPKRISVVIPFFQRKRGLLREAVRSVACQYLPWPAEVELIVVDDGSPVAAQLDLDNLALPDWIRLRILRQANAGPAAARNHGLDALSPDSGYIAFLDSDDQWSTHHLAWGIDTLGTAHDFYFCDSAMPPTTMFAAMAFFQALPAQQGVELLDGTRGTYCFVGTSGGSSMVRDYLCQTSSVILRRSAVGSLRFEESLRYAGEDWLMWARIAHRARGICFSLSANSLRGEGINLYRDAHERLGGRNLRRILSMIRANELMGAIDGIDAQSLMLTQQRRRSFQMELAAILMHPRLYLGLMDRLQRAMIARAYRHLWRDLPGYWTEILRRKLRPAGMPEVPA</sequence>